<feature type="compositionally biased region" description="Basic and acidic residues" evidence="1">
    <location>
        <begin position="741"/>
        <end position="750"/>
    </location>
</feature>
<feature type="compositionally biased region" description="Acidic residues" evidence="1">
    <location>
        <begin position="257"/>
        <end position="269"/>
    </location>
</feature>
<feature type="compositionally biased region" description="Acidic residues" evidence="1">
    <location>
        <begin position="333"/>
        <end position="342"/>
    </location>
</feature>
<feature type="compositionally biased region" description="Polar residues" evidence="1">
    <location>
        <begin position="610"/>
        <end position="630"/>
    </location>
</feature>
<organism evidence="2 3">
    <name type="scientific">Phyllosticta capitalensis</name>
    <dbReference type="NCBI Taxonomy" id="121624"/>
    <lineage>
        <taxon>Eukaryota</taxon>
        <taxon>Fungi</taxon>
        <taxon>Dikarya</taxon>
        <taxon>Ascomycota</taxon>
        <taxon>Pezizomycotina</taxon>
        <taxon>Dothideomycetes</taxon>
        <taxon>Dothideomycetes incertae sedis</taxon>
        <taxon>Botryosphaeriales</taxon>
        <taxon>Phyllostictaceae</taxon>
        <taxon>Phyllosticta</taxon>
    </lineage>
</organism>
<feature type="region of interest" description="Disordered" evidence="1">
    <location>
        <begin position="239"/>
        <end position="421"/>
    </location>
</feature>
<dbReference type="EMBL" id="JBBWRZ010000011">
    <property type="protein sequence ID" value="KAK8225759.1"/>
    <property type="molecule type" value="Genomic_DNA"/>
</dbReference>
<feature type="compositionally biased region" description="Polar residues" evidence="1">
    <location>
        <begin position="294"/>
        <end position="306"/>
    </location>
</feature>
<feature type="compositionally biased region" description="Basic and acidic residues" evidence="1">
    <location>
        <begin position="813"/>
        <end position="827"/>
    </location>
</feature>
<feature type="region of interest" description="Disordered" evidence="1">
    <location>
        <begin position="435"/>
        <end position="975"/>
    </location>
</feature>
<gene>
    <name evidence="2" type="ORF">HDK90DRAFT_469468</name>
</gene>
<protein>
    <submittedName>
        <fullName evidence="2">Uncharacterized protein</fullName>
    </submittedName>
</protein>
<feature type="compositionally biased region" description="Polar residues" evidence="1">
    <location>
        <begin position="87"/>
        <end position="109"/>
    </location>
</feature>
<proteinExistence type="predicted"/>
<feature type="compositionally biased region" description="Polar residues" evidence="1">
    <location>
        <begin position="120"/>
        <end position="141"/>
    </location>
</feature>
<feature type="compositionally biased region" description="Basic and acidic residues" evidence="1">
    <location>
        <begin position="273"/>
        <end position="287"/>
    </location>
</feature>
<name>A0ABR1YC44_9PEZI</name>
<feature type="compositionally biased region" description="Basic and acidic residues" evidence="1">
    <location>
        <begin position="714"/>
        <end position="726"/>
    </location>
</feature>
<comment type="caution">
    <text evidence="2">The sequence shown here is derived from an EMBL/GenBank/DDBJ whole genome shotgun (WGS) entry which is preliminary data.</text>
</comment>
<feature type="compositionally biased region" description="Basic and acidic residues" evidence="1">
    <location>
        <begin position="503"/>
        <end position="521"/>
    </location>
</feature>
<feature type="compositionally biased region" description="Polar residues" evidence="1">
    <location>
        <begin position="490"/>
        <end position="500"/>
    </location>
</feature>
<feature type="compositionally biased region" description="Basic and acidic residues" evidence="1">
    <location>
        <begin position="530"/>
        <end position="560"/>
    </location>
</feature>
<evidence type="ECO:0000313" key="3">
    <source>
        <dbReference type="Proteomes" id="UP001492380"/>
    </source>
</evidence>
<feature type="compositionally biased region" description="Polar residues" evidence="1">
    <location>
        <begin position="841"/>
        <end position="863"/>
    </location>
</feature>
<reference evidence="2 3" key="1">
    <citation type="submission" date="2024-04" db="EMBL/GenBank/DDBJ databases">
        <title>Phyllosticta paracitricarpa is synonymous to the EU quarantine fungus P. citricarpa based on phylogenomic analyses.</title>
        <authorList>
            <consortium name="Lawrence Berkeley National Laboratory"/>
            <person name="Van Ingen-Buijs V.A."/>
            <person name="Van Westerhoven A.C."/>
            <person name="Haridas S."/>
            <person name="Skiadas P."/>
            <person name="Martin F."/>
            <person name="Groenewald J.Z."/>
            <person name="Crous P.W."/>
            <person name="Seidl M.F."/>
        </authorList>
    </citation>
    <scope>NUCLEOTIDE SEQUENCE [LARGE SCALE GENOMIC DNA]</scope>
    <source>
        <strain evidence="2 3">CBS 123374</strain>
    </source>
</reference>
<feature type="compositionally biased region" description="Low complexity" evidence="1">
    <location>
        <begin position="918"/>
        <end position="934"/>
    </location>
</feature>
<feature type="compositionally biased region" description="Basic and acidic residues" evidence="1">
    <location>
        <begin position="145"/>
        <end position="158"/>
    </location>
</feature>
<feature type="compositionally biased region" description="Basic and acidic residues" evidence="1">
    <location>
        <begin position="170"/>
        <end position="180"/>
    </location>
</feature>
<accession>A0ABR1YC44</accession>
<feature type="compositionally biased region" description="Polar residues" evidence="1">
    <location>
        <begin position="908"/>
        <end position="917"/>
    </location>
</feature>
<keyword evidence="3" id="KW-1185">Reference proteome</keyword>
<feature type="region of interest" description="Disordered" evidence="1">
    <location>
        <begin position="1"/>
        <end position="223"/>
    </location>
</feature>
<evidence type="ECO:0000313" key="2">
    <source>
        <dbReference type="EMBL" id="KAK8225759.1"/>
    </source>
</evidence>
<evidence type="ECO:0000256" key="1">
    <source>
        <dbReference type="SAM" id="MobiDB-lite"/>
    </source>
</evidence>
<feature type="compositionally biased region" description="Polar residues" evidence="1">
    <location>
        <begin position="953"/>
        <end position="967"/>
    </location>
</feature>
<feature type="compositionally biased region" description="Basic residues" evidence="1">
    <location>
        <begin position="727"/>
        <end position="740"/>
    </location>
</feature>
<dbReference type="Proteomes" id="UP001492380">
    <property type="component" value="Unassembled WGS sequence"/>
</dbReference>
<feature type="compositionally biased region" description="Basic and acidic residues" evidence="1">
    <location>
        <begin position="584"/>
        <end position="605"/>
    </location>
</feature>
<sequence>MGNEQSSPAAAKGANDNSKDSQVTGPHEPAQELTQTDRHAPEITNDDLPTLATFDETPPDLISPTAPIGIPPDARDKRPAFLRRLTTAPSVLTATHAENVTATPTSPSPEKTLKNGAKEQLNTVTTRSRSATNPSIQTEATAQPLDDKEALSSLEHTRSGSVSPLSFAGEQHKELDEHGRPVSPCFAVEQPDDAPHAASFSDNGLVSPCFGEQPDDAPLDQRPASFSVDDWAWRMEFAPSEASDDDDIDPEFFPLPDGDDESFADDELSYLDPGRESALRGESRNEDYCELARVSTNSSAESTQKAASLHDEFPRDTETDAMRFDNPSIADTQCDEEQEPEEQILAAALPLSDSPLLQAQTTDETDMDGSSDTQEMDAQADVRCEVASVEKPSAEEPDQVEHLEAAQPLQKSPLQADVPEDVDNRRDSAMYQLFEPKDMEQLQTIKEPEPADRRKSMSLASIEDITSELSVAGLQGEASNQGGDDEDSFVGTSTVHTSILDQADDKEAENVERSADDRKFDQAGNVSIESKQEAEPAGDEIPKETDKVIESQSADDKSTNEDIPEVEQLEKLEKLASEPVEEAEITKDEEKPQEHPIEPALDSKRPATAHPSQTPVETTSRPLTAPSTSVLPAREKNKSWRKTWPNLGSRAKGKEPVQDPDEILPVPASSDAQEMQPAPRKSEGPTLVSKIPTPADKTAKKKKRGSIIGSIFRHTKEEKPVKESKPKKNSKIAKVYRRSSKRQDKEEQEAPKSSGSATAIVAEPEALKGISIDDVRIPSEGVLKDDGQRSAAKYALPSASLGIPTLLQSPKKPSQDQHWYQRSDKLRRGSTGIVEAHKRTSSLPQAPSRRASIQEQQDPSQRHSIAHPPQAQPILPPPDDSRTNTGIPQPSKIFSYPNRNPPYRGIARTNSSPIQGMSSASPRVVSRIPSPSLSQGPAGRRVPGPRIVDIRRSNTFSPRSGSMSPQTVPEEPEATGLAISSPAAEFVAELADTDVGRRGSESEECKMRATSYPGMEWVPAVQD</sequence>
<feature type="compositionally biased region" description="Basic and acidic residues" evidence="1">
    <location>
        <begin position="771"/>
        <end position="788"/>
    </location>
</feature>
<feature type="compositionally biased region" description="Basic and acidic residues" evidence="1">
    <location>
        <begin position="435"/>
        <end position="455"/>
    </location>
</feature>
<feature type="compositionally biased region" description="Basic and acidic residues" evidence="1">
    <location>
        <begin position="308"/>
        <end position="323"/>
    </location>
</feature>
<feature type="compositionally biased region" description="Low complexity" evidence="1">
    <location>
        <begin position="345"/>
        <end position="360"/>
    </location>
</feature>